<keyword evidence="2" id="KW-1185">Reference proteome</keyword>
<gene>
    <name evidence="1" type="ORF">F8M41_005718</name>
</gene>
<dbReference type="EMBL" id="WTPW01001548">
    <property type="protein sequence ID" value="KAF0429268.1"/>
    <property type="molecule type" value="Genomic_DNA"/>
</dbReference>
<evidence type="ECO:0008006" key="3">
    <source>
        <dbReference type="Google" id="ProtNLM"/>
    </source>
</evidence>
<sequence>MRFLYTSRKNELQSDELQNSIQDELYTNIQDKLQTDYIITEDDWNERLTEWHKMLVQEDKNDNNILDSSEFDDSFLSSQTYSAIDINAK</sequence>
<dbReference type="InterPro" id="IPR018247">
    <property type="entry name" value="EF_Hand_1_Ca_BS"/>
</dbReference>
<reference evidence="1 2" key="1">
    <citation type="journal article" date="2019" name="Environ. Microbiol.">
        <title>At the nexus of three kingdoms: the genome of the mycorrhizal fungus Gigaspora margarita provides insights into plant, endobacterial and fungal interactions.</title>
        <authorList>
            <person name="Venice F."/>
            <person name="Ghignone S."/>
            <person name="Salvioli di Fossalunga A."/>
            <person name="Amselem J."/>
            <person name="Novero M."/>
            <person name="Xianan X."/>
            <person name="Sedzielewska Toro K."/>
            <person name="Morin E."/>
            <person name="Lipzen A."/>
            <person name="Grigoriev I.V."/>
            <person name="Henrissat B."/>
            <person name="Martin F.M."/>
            <person name="Bonfante P."/>
        </authorList>
    </citation>
    <scope>NUCLEOTIDE SEQUENCE [LARGE SCALE GENOMIC DNA]</scope>
    <source>
        <strain evidence="1 2">BEG34</strain>
    </source>
</reference>
<dbReference type="Proteomes" id="UP000439903">
    <property type="component" value="Unassembled WGS sequence"/>
</dbReference>
<organism evidence="1 2">
    <name type="scientific">Gigaspora margarita</name>
    <dbReference type="NCBI Taxonomy" id="4874"/>
    <lineage>
        <taxon>Eukaryota</taxon>
        <taxon>Fungi</taxon>
        <taxon>Fungi incertae sedis</taxon>
        <taxon>Mucoromycota</taxon>
        <taxon>Glomeromycotina</taxon>
        <taxon>Glomeromycetes</taxon>
        <taxon>Diversisporales</taxon>
        <taxon>Gigasporaceae</taxon>
        <taxon>Gigaspora</taxon>
    </lineage>
</organism>
<proteinExistence type="predicted"/>
<protein>
    <recommendedName>
        <fullName evidence="3">EF-hand domain-containing protein</fullName>
    </recommendedName>
</protein>
<evidence type="ECO:0000313" key="2">
    <source>
        <dbReference type="Proteomes" id="UP000439903"/>
    </source>
</evidence>
<comment type="caution">
    <text evidence="1">The sequence shown here is derived from an EMBL/GenBank/DDBJ whole genome shotgun (WGS) entry which is preliminary data.</text>
</comment>
<evidence type="ECO:0000313" key="1">
    <source>
        <dbReference type="EMBL" id="KAF0429268.1"/>
    </source>
</evidence>
<name>A0A8H3X8F3_GIGMA</name>
<dbReference type="PROSITE" id="PS00018">
    <property type="entry name" value="EF_HAND_1"/>
    <property type="match status" value="1"/>
</dbReference>
<dbReference type="AlphaFoldDB" id="A0A8H3X8F3"/>
<accession>A0A8H3X8F3</accession>